<reference evidence="2 3" key="1">
    <citation type="submission" date="2019-09" db="EMBL/GenBank/DDBJ databases">
        <authorList>
            <person name="Park J.-S."/>
            <person name="Choi H.-J."/>
        </authorList>
    </citation>
    <scope>NUCLEOTIDE SEQUENCE [LARGE SCALE GENOMIC DNA]</scope>
    <source>
        <strain evidence="2 3">176SS1-4</strain>
    </source>
</reference>
<dbReference type="PANTHER" id="PTHR11236:SF50">
    <property type="entry name" value="AMINODEOXYCHORISMATE SYNTHASE COMPONENT 1"/>
    <property type="match status" value="1"/>
</dbReference>
<dbReference type="EMBL" id="VYQE01000003">
    <property type="protein sequence ID" value="KAA9007810.1"/>
    <property type="molecule type" value="Genomic_DNA"/>
</dbReference>
<dbReference type="PANTHER" id="PTHR11236">
    <property type="entry name" value="AMINOBENZOATE/ANTHRANILATE SYNTHASE"/>
    <property type="match status" value="1"/>
</dbReference>
<dbReference type="GO" id="GO:0046820">
    <property type="term" value="F:4-amino-4-deoxychorismate synthase activity"/>
    <property type="evidence" value="ECO:0007669"/>
    <property type="project" value="UniProtKB-EC"/>
</dbReference>
<dbReference type="InterPro" id="IPR015890">
    <property type="entry name" value="Chorismate_C"/>
</dbReference>
<dbReference type="SUPFAM" id="SSF56322">
    <property type="entry name" value="ADC synthase"/>
    <property type="match status" value="1"/>
</dbReference>
<dbReference type="Gene3D" id="3.60.120.10">
    <property type="entry name" value="Anthranilate synthase"/>
    <property type="match status" value="1"/>
</dbReference>
<evidence type="ECO:0000313" key="2">
    <source>
        <dbReference type="EMBL" id="KAA9007810.1"/>
    </source>
</evidence>
<name>A0A5J5GIE0_9RHOB</name>
<evidence type="ECO:0000313" key="3">
    <source>
        <dbReference type="Proteomes" id="UP000326554"/>
    </source>
</evidence>
<dbReference type="Pfam" id="PF00425">
    <property type="entry name" value="Chorismate_bind"/>
    <property type="match status" value="1"/>
</dbReference>
<dbReference type="EC" id="2.6.1.85" evidence="2"/>
<comment type="caution">
    <text evidence="2">The sequence shown here is derived from an EMBL/GenBank/DDBJ whole genome shotgun (WGS) entry which is preliminary data.</text>
</comment>
<keyword evidence="2" id="KW-0032">Aminotransferase</keyword>
<dbReference type="PRINTS" id="PR00095">
    <property type="entry name" value="ANTSNTHASEI"/>
</dbReference>
<keyword evidence="2" id="KW-0808">Transferase</keyword>
<dbReference type="NCBIfam" id="NF005698">
    <property type="entry name" value="PRK07508.1"/>
    <property type="match status" value="1"/>
</dbReference>
<dbReference type="GO" id="GO:0009396">
    <property type="term" value="P:folic acid-containing compound biosynthetic process"/>
    <property type="evidence" value="ECO:0007669"/>
    <property type="project" value="InterPro"/>
</dbReference>
<dbReference type="RefSeq" id="WP_150445092.1">
    <property type="nucleotide sequence ID" value="NZ_VYQE01000003.1"/>
</dbReference>
<gene>
    <name evidence="2" type="ORF">F3S47_09795</name>
</gene>
<feature type="domain" description="Chorismate-utilising enzyme C-terminal" evidence="1">
    <location>
        <begin position="111"/>
        <end position="366"/>
    </location>
</feature>
<evidence type="ECO:0000259" key="1">
    <source>
        <dbReference type="Pfam" id="PF00425"/>
    </source>
</evidence>
<proteinExistence type="predicted"/>
<dbReference type="InterPro" id="IPR005802">
    <property type="entry name" value="ADC_synth_comp_1"/>
</dbReference>
<keyword evidence="3" id="KW-1185">Reference proteome</keyword>
<organism evidence="2 3">
    <name type="scientific">Histidinibacterium aquaticum</name>
    <dbReference type="NCBI Taxonomy" id="2613962"/>
    <lineage>
        <taxon>Bacteria</taxon>
        <taxon>Pseudomonadati</taxon>
        <taxon>Pseudomonadota</taxon>
        <taxon>Alphaproteobacteria</taxon>
        <taxon>Rhodobacterales</taxon>
        <taxon>Paracoccaceae</taxon>
        <taxon>Histidinibacterium</taxon>
    </lineage>
</organism>
<dbReference type="InterPro" id="IPR005801">
    <property type="entry name" value="ADC_synthase"/>
</dbReference>
<dbReference type="NCBIfam" id="TIGR00553">
    <property type="entry name" value="pabB"/>
    <property type="match status" value="1"/>
</dbReference>
<accession>A0A5J5GIE0</accession>
<dbReference type="AlphaFoldDB" id="A0A5J5GIE0"/>
<sequence length="374" mass="39974">MSLGSIRFDEGPLGTGTLFSAPREVIVAREAEEVPEALAAAQAAHEGGAWLAGFASYELGYALVEKLRRLMPECRALPLLCLGVFDRPEPAEALPAAGAVRLGPPVPGWDEAAYAAAFARVADYIAAGDIYQANLTFPMTLAVAGQAADLYALLRESQPVRHGALIDLGGEEWLLSRSPELFFRADADGRIETRPMKGTARRGATPEEDAALKAGLAASEKNRAENLMIVDLLRNDIGRICRIGSVRVPELFSVESYRTVHQMTSLVTGQLARRVTLAEVFEALHPCGSITGAPKIRAMEIIAELEPAPRDAYCGAIGWVAPDGAMQFSVGIRTLHMAGGAVRLGVGGGIVHDSTAEDEYREALLKARFLTDLV</sequence>
<dbReference type="GO" id="GO:0000162">
    <property type="term" value="P:L-tryptophan biosynthetic process"/>
    <property type="evidence" value="ECO:0007669"/>
    <property type="project" value="TreeGrafter"/>
</dbReference>
<dbReference type="Proteomes" id="UP000326554">
    <property type="component" value="Unassembled WGS sequence"/>
</dbReference>
<dbReference type="InterPro" id="IPR019999">
    <property type="entry name" value="Anth_synth_I-like"/>
</dbReference>
<protein>
    <submittedName>
        <fullName evidence="2">Aminodeoxychorismate synthase component I</fullName>
        <ecNumber evidence="2">2.6.1.85</ecNumber>
    </submittedName>
</protein>